<dbReference type="InterPro" id="IPR003607">
    <property type="entry name" value="HD/PDEase_dom"/>
</dbReference>
<dbReference type="Proteomes" id="UP001497512">
    <property type="component" value="Chromosome 5"/>
</dbReference>
<dbReference type="EC" id="2.7.6.5" evidence="2"/>
<evidence type="ECO:0000259" key="6">
    <source>
        <dbReference type="PROSITE" id="PS51831"/>
    </source>
</evidence>
<organism evidence="7 8">
    <name type="scientific">Sphagnum troendelagicum</name>
    <dbReference type="NCBI Taxonomy" id="128251"/>
    <lineage>
        <taxon>Eukaryota</taxon>
        <taxon>Viridiplantae</taxon>
        <taxon>Streptophyta</taxon>
        <taxon>Embryophyta</taxon>
        <taxon>Bryophyta</taxon>
        <taxon>Sphagnophytina</taxon>
        <taxon>Sphagnopsida</taxon>
        <taxon>Sphagnales</taxon>
        <taxon>Sphagnaceae</taxon>
        <taxon>Sphagnum</taxon>
    </lineage>
</organism>
<reference evidence="7" key="1">
    <citation type="submission" date="2024-02" db="EMBL/GenBank/DDBJ databases">
        <authorList>
            <consortium name="ELIXIR-Norway"/>
            <consortium name="Elixir Norway"/>
        </authorList>
    </citation>
    <scope>NUCLEOTIDE SEQUENCE</scope>
</reference>
<evidence type="ECO:0000256" key="1">
    <source>
        <dbReference type="ARBA" id="ARBA00007476"/>
    </source>
</evidence>
<dbReference type="PROSITE" id="PS51831">
    <property type="entry name" value="HD"/>
    <property type="match status" value="1"/>
</dbReference>
<keyword evidence="4" id="KW-0547">Nucleotide-binding</keyword>
<name>A0ABP0UP18_9BRYO</name>
<dbReference type="Gene3D" id="1.10.3210.10">
    <property type="entry name" value="Hypothetical protein af1432"/>
    <property type="match status" value="1"/>
</dbReference>
<dbReference type="InterPro" id="IPR006674">
    <property type="entry name" value="HD_domain"/>
</dbReference>
<sequence>MAGPPRSFHSTTTLHCQQLNDKANTPPATSSISAAAECVTCKRFLKPVCSVAYLNRRFTTDEKKPVGCCVTLDSVAVLCSRNPWKDPRGKRKEDIAGFSRKLFRSSFPQGDDPLVFSKWTAAGRHQKEWGKRSKVGGRPAIAMIREVVAAGTAAATVSTNGGHAVVLRVALATVTQVAVTAAAVVYGAYLSPYADGILRRGTPKDETPSMLVFDGVDVTDYKIFQKVEVQKAIAYAREAHMGQMRKTGEPYITHCVHTARILAALVPAHGKRAVNTVVAGVLHDVVDDTGRDLRDVREHFGDEVARLVAGVSKLSHINQLLRRHRRIAAEGNPDEDDGLSPAEVYSLRMMLLGMVNDPRVVLIKLADRLHNMRTIYALPSSKACAVAQETLAVWCSLASRLGVWAVKAELEDLCFAVLQPQTFRQLRAELAAIWSPHKDWRYLRRITKRAKRHALLYGEQLEQESERKHDPEDDEELTMQELLKAVVPFDVLLDRKQRNWGLGAPARQGDGPMKKKTKVVRDAEVALAALAACEEALDRELLIATSYIPGMEVTLSGRLKSLYSTHCKMRRKGVGVDQVYDARALRVVVGDGGGKLHVAAVEGCYNLLSVVHSLWMPVGGEFDDYIVNPKQSGYQSLHTAVRGPDGAPLEVQIRTQGMHEYAEYGHAAHWMYKEGDNLVKSLAPVGPASVPLEQRAEGSQLHQEEQEGGAQGGYSSSIHGLQMHGHLKPLPREVQPGHPTLRIEEGRLLAAVIVRVDDGGKELLVAVSFALHAREAVAAGRSGNQRKRWETYACLYKKVSDQWWFAPGHGDWSTCLEKYTLCRDGLYHKQDQFDRSLPTFIQLLELSDQEKQEYQEVMLMVEEGKDVEQNSGSGHNDNKPVPDDSSAEVSTVTRLNNKVKLLRSMLQWEQELRHEVAADGSVTIFNLDHPNSAALTEVLVIRWPDGEIMRMPAGSTAADIARRMGMDGRIVFINGQVALPHMALRDGDLVETRLQ</sequence>
<proteinExistence type="inferred from homology"/>
<dbReference type="Pfam" id="PF13328">
    <property type="entry name" value="HD_4"/>
    <property type="match status" value="1"/>
</dbReference>
<dbReference type="SMART" id="SM00471">
    <property type="entry name" value="HDc"/>
    <property type="match status" value="1"/>
</dbReference>
<evidence type="ECO:0000256" key="4">
    <source>
        <dbReference type="ARBA" id="ARBA00023134"/>
    </source>
</evidence>
<dbReference type="Pfam" id="PF24500">
    <property type="entry name" value="DUF7589"/>
    <property type="match status" value="1"/>
</dbReference>
<dbReference type="SMART" id="SM00954">
    <property type="entry name" value="RelA_SpoT"/>
    <property type="match status" value="1"/>
</dbReference>
<dbReference type="InterPro" id="IPR043519">
    <property type="entry name" value="NT_sf"/>
</dbReference>
<dbReference type="EMBL" id="OZ019897">
    <property type="protein sequence ID" value="CAK9225809.1"/>
    <property type="molecule type" value="Genomic_DNA"/>
</dbReference>
<dbReference type="CDD" id="cd00077">
    <property type="entry name" value="HDc"/>
    <property type="match status" value="1"/>
</dbReference>
<keyword evidence="8" id="KW-1185">Reference proteome</keyword>
<dbReference type="Gene3D" id="3.30.460.10">
    <property type="entry name" value="Beta Polymerase, domain 2"/>
    <property type="match status" value="1"/>
</dbReference>
<keyword evidence="4" id="KW-0342">GTP-binding</keyword>
<dbReference type="Pfam" id="PF04607">
    <property type="entry name" value="RelA_SpoT"/>
    <property type="match status" value="1"/>
</dbReference>
<protein>
    <recommendedName>
        <fullName evidence="2">GTP diphosphokinase</fullName>
        <ecNumber evidence="2">2.7.6.5</ecNumber>
    </recommendedName>
</protein>
<dbReference type="InterPro" id="IPR007685">
    <property type="entry name" value="RelA_SpoT"/>
</dbReference>
<gene>
    <name evidence="7" type="ORF">CSSPTR1EN2_LOCUS17923</name>
</gene>
<evidence type="ECO:0000256" key="3">
    <source>
        <dbReference type="ARBA" id="ARBA00023016"/>
    </source>
</evidence>
<evidence type="ECO:0000313" key="7">
    <source>
        <dbReference type="EMBL" id="CAK9225809.1"/>
    </source>
</evidence>
<feature type="region of interest" description="Disordered" evidence="5">
    <location>
        <begin position="867"/>
        <end position="889"/>
    </location>
</feature>
<evidence type="ECO:0000256" key="2">
    <source>
        <dbReference type="ARBA" id="ARBA00013251"/>
    </source>
</evidence>
<dbReference type="SUPFAM" id="SSF109604">
    <property type="entry name" value="HD-domain/PDEase-like"/>
    <property type="match status" value="1"/>
</dbReference>
<keyword evidence="3" id="KW-0346">Stress response</keyword>
<evidence type="ECO:0000313" key="8">
    <source>
        <dbReference type="Proteomes" id="UP001497512"/>
    </source>
</evidence>
<feature type="region of interest" description="Disordered" evidence="5">
    <location>
        <begin position="693"/>
        <end position="718"/>
    </location>
</feature>
<comment type="similarity">
    <text evidence="1">Belongs to the RelA/SpoT family.</text>
</comment>
<dbReference type="SUPFAM" id="SSF81301">
    <property type="entry name" value="Nucleotidyltransferase"/>
    <property type="match status" value="1"/>
</dbReference>
<dbReference type="PANTHER" id="PTHR21262">
    <property type="entry name" value="GUANOSINE-3',5'-BIS DIPHOSPHATE 3'-PYROPHOSPHOHYDROLASE"/>
    <property type="match status" value="1"/>
</dbReference>
<accession>A0ABP0UP18</accession>
<feature type="domain" description="HD" evidence="6">
    <location>
        <begin position="251"/>
        <end position="372"/>
    </location>
</feature>
<dbReference type="InterPro" id="IPR056011">
    <property type="entry name" value="DUF7589"/>
</dbReference>
<evidence type="ECO:0000256" key="5">
    <source>
        <dbReference type="SAM" id="MobiDB-lite"/>
    </source>
</evidence>
<dbReference type="CDD" id="cd05399">
    <property type="entry name" value="NT_Rel-Spo_like"/>
    <property type="match status" value="1"/>
</dbReference>
<dbReference type="PANTHER" id="PTHR21262:SF31">
    <property type="entry name" value="GTP PYROPHOSPHOKINASE"/>
    <property type="match status" value="1"/>
</dbReference>